<name>A0ABM8UKZ4_9BACT</name>
<organism evidence="3 4">
    <name type="scientific">Dyadobacter linearis</name>
    <dbReference type="NCBI Taxonomy" id="2823330"/>
    <lineage>
        <taxon>Bacteria</taxon>
        <taxon>Pseudomonadati</taxon>
        <taxon>Bacteroidota</taxon>
        <taxon>Cytophagia</taxon>
        <taxon>Cytophagales</taxon>
        <taxon>Spirosomataceae</taxon>
        <taxon>Dyadobacter</taxon>
    </lineage>
</organism>
<evidence type="ECO:0000313" key="4">
    <source>
        <dbReference type="Proteomes" id="UP000679725"/>
    </source>
</evidence>
<dbReference type="EMBL" id="CAJRAU010000001">
    <property type="protein sequence ID" value="CAG5068154.1"/>
    <property type="molecule type" value="Genomic_DNA"/>
</dbReference>
<comment type="caution">
    <text evidence="3">The sequence shown here is derived from an EMBL/GenBank/DDBJ whole genome shotgun (WGS) entry which is preliminary data.</text>
</comment>
<keyword evidence="4" id="KW-1185">Reference proteome</keyword>
<dbReference type="InterPro" id="IPR028344">
    <property type="entry name" value="ParE1/4"/>
</dbReference>
<keyword evidence="1" id="KW-1277">Toxin-antitoxin system</keyword>
<dbReference type="Proteomes" id="UP000679725">
    <property type="component" value="Unassembled WGS sequence"/>
</dbReference>
<comment type="similarity">
    <text evidence="2">Belongs to the RelE toxin family.</text>
</comment>
<dbReference type="Gene3D" id="3.30.2310.20">
    <property type="entry name" value="RelE-like"/>
    <property type="match status" value="1"/>
</dbReference>
<dbReference type="Pfam" id="PF05016">
    <property type="entry name" value="ParE_toxin"/>
    <property type="match status" value="1"/>
</dbReference>
<dbReference type="InterPro" id="IPR035093">
    <property type="entry name" value="RelE/ParE_toxin_dom_sf"/>
</dbReference>
<dbReference type="PIRSF" id="PIRSF029218">
    <property type="entry name" value="ParE"/>
    <property type="match status" value="1"/>
</dbReference>
<reference evidence="3 4" key="1">
    <citation type="submission" date="2021-04" db="EMBL/GenBank/DDBJ databases">
        <authorList>
            <person name="Rodrigo-Torres L."/>
            <person name="Arahal R. D."/>
            <person name="Lucena T."/>
        </authorList>
    </citation>
    <scope>NUCLEOTIDE SEQUENCE [LARGE SCALE GENOMIC DNA]</scope>
    <source>
        <strain evidence="3 4">CECT 9623</strain>
    </source>
</reference>
<gene>
    <name evidence="3" type="primary">parE1</name>
    <name evidence="3" type="ORF">DYBT9623_00883</name>
</gene>
<evidence type="ECO:0000313" key="3">
    <source>
        <dbReference type="EMBL" id="CAG5068154.1"/>
    </source>
</evidence>
<sequence length="97" mass="11344">MIKYKLTKLAENDLWRIWQYTLHEWSVNQAEKYVEGLISSFMAIGDGKIKGNSIDLIRKGYKKTIYGKHNIFFRILATGVVEITRILHVSMDIKKNL</sequence>
<accession>A0ABM8UKZ4</accession>
<evidence type="ECO:0000256" key="1">
    <source>
        <dbReference type="ARBA" id="ARBA00022649"/>
    </source>
</evidence>
<protein>
    <recommendedName>
        <fullName evidence="2">Toxin</fullName>
    </recommendedName>
</protein>
<dbReference type="RefSeq" id="WP_215232264.1">
    <property type="nucleotide sequence ID" value="NZ_CAJRAU010000001.1"/>
</dbReference>
<proteinExistence type="inferred from homology"/>
<dbReference type="InterPro" id="IPR007712">
    <property type="entry name" value="RelE/ParE_toxin"/>
</dbReference>
<evidence type="ECO:0000256" key="2">
    <source>
        <dbReference type="PIRNR" id="PIRNR029218"/>
    </source>
</evidence>